<keyword evidence="6 9" id="KW-0547">Nucleotide-binding</keyword>
<accession>A0A3C1KT99</accession>
<comment type="function">
    <text evidence="9">The RecF protein is involved in DNA metabolism; it is required for DNA replication and normal SOS inducibility. RecF binds preferentially to single-stranded, linear DNA. It also seems to bind ATP.</text>
</comment>
<evidence type="ECO:0000256" key="7">
    <source>
        <dbReference type="ARBA" id="ARBA00022840"/>
    </source>
</evidence>
<dbReference type="InterPro" id="IPR001238">
    <property type="entry name" value="DNA-binding_RecF"/>
</dbReference>
<evidence type="ECO:0000256" key="5">
    <source>
        <dbReference type="ARBA" id="ARBA00022705"/>
    </source>
</evidence>
<dbReference type="AlphaFoldDB" id="A0A3C1KT99"/>
<evidence type="ECO:0000313" key="12">
    <source>
        <dbReference type="Proteomes" id="UP000259273"/>
    </source>
</evidence>
<dbReference type="Gene3D" id="1.20.1050.90">
    <property type="entry name" value="RecF/RecN/SMC, N-terminal domain"/>
    <property type="match status" value="1"/>
</dbReference>
<comment type="subcellular location">
    <subcellularLocation>
        <location evidence="1 9">Cytoplasm</location>
    </subcellularLocation>
</comment>
<keyword evidence="5 9" id="KW-0235">DNA replication</keyword>
<dbReference type="STRING" id="1121937.GCA_000423125_02188"/>
<feature type="non-terminal residue" evidence="11">
    <location>
        <position position="1"/>
    </location>
</feature>
<dbReference type="InterPro" id="IPR027417">
    <property type="entry name" value="P-loop_NTPase"/>
</dbReference>
<evidence type="ECO:0000256" key="3">
    <source>
        <dbReference type="ARBA" id="ARBA00020170"/>
    </source>
</evidence>
<dbReference type="PANTHER" id="PTHR32182">
    <property type="entry name" value="DNA REPLICATION AND REPAIR PROTEIN RECF"/>
    <property type="match status" value="1"/>
</dbReference>
<comment type="caution">
    <text evidence="11">The sequence shown here is derived from an EMBL/GenBank/DDBJ whole genome shotgun (WGS) entry which is preliminary data.</text>
</comment>
<evidence type="ECO:0000256" key="4">
    <source>
        <dbReference type="ARBA" id="ARBA00022490"/>
    </source>
</evidence>
<name>A0A3C1KT99_9GAMM</name>
<dbReference type="NCBIfam" id="TIGR00611">
    <property type="entry name" value="recf"/>
    <property type="match status" value="1"/>
</dbReference>
<dbReference type="PROSITE" id="PS00618">
    <property type="entry name" value="RECF_2"/>
    <property type="match status" value="1"/>
</dbReference>
<proteinExistence type="inferred from homology"/>
<dbReference type="InterPro" id="IPR003395">
    <property type="entry name" value="RecF/RecN/SMC_N"/>
</dbReference>
<dbReference type="InterPro" id="IPR018078">
    <property type="entry name" value="DNA-binding_RecF_CS"/>
</dbReference>
<keyword evidence="8 9" id="KW-0238">DNA-binding</keyword>
<dbReference type="Proteomes" id="UP000259273">
    <property type="component" value="Unassembled WGS sequence"/>
</dbReference>
<dbReference type="EMBL" id="DMND01000258">
    <property type="protein sequence ID" value="HAN29781.1"/>
    <property type="molecule type" value="Genomic_DNA"/>
</dbReference>
<keyword evidence="9" id="KW-0227">DNA damage</keyword>
<dbReference type="GO" id="GO:0005737">
    <property type="term" value="C:cytoplasm"/>
    <property type="evidence" value="ECO:0007669"/>
    <property type="project" value="UniProtKB-SubCell"/>
</dbReference>
<dbReference type="GO" id="GO:0000731">
    <property type="term" value="P:DNA synthesis involved in DNA repair"/>
    <property type="evidence" value="ECO:0007669"/>
    <property type="project" value="TreeGrafter"/>
</dbReference>
<dbReference type="InterPro" id="IPR042174">
    <property type="entry name" value="RecF_2"/>
</dbReference>
<keyword evidence="7 9" id="KW-0067">ATP-binding</keyword>
<reference evidence="11 12" key="1">
    <citation type="journal article" date="2018" name="Nat. Biotechnol.">
        <title>A standardized bacterial taxonomy based on genome phylogeny substantially revises the tree of life.</title>
        <authorList>
            <person name="Parks D.H."/>
            <person name="Chuvochina M."/>
            <person name="Waite D.W."/>
            <person name="Rinke C."/>
            <person name="Skarshewski A."/>
            <person name="Chaumeil P.A."/>
            <person name="Hugenholtz P."/>
        </authorList>
    </citation>
    <scope>NUCLEOTIDE SEQUENCE [LARGE SCALE GENOMIC DNA]</scope>
    <source>
        <strain evidence="11">UBA9158</strain>
    </source>
</reference>
<dbReference type="GO" id="GO:0005524">
    <property type="term" value="F:ATP binding"/>
    <property type="evidence" value="ECO:0007669"/>
    <property type="project" value="UniProtKB-KW"/>
</dbReference>
<evidence type="ECO:0000259" key="10">
    <source>
        <dbReference type="Pfam" id="PF02463"/>
    </source>
</evidence>
<keyword evidence="9" id="KW-0742">SOS response</keyword>
<organism evidence="11 12">
    <name type="scientific">Haliea salexigens</name>
    <dbReference type="NCBI Taxonomy" id="287487"/>
    <lineage>
        <taxon>Bacteria</taxon>
        <taxon>Pseudomonadati</taxon>
        <taxon>Pseudomonadota</taxon>
        <taxon>Gammaproteobacteria</taxon>
        <taxon>Cellvibrionales</taxon>
        <taxon>Halieaceae</taxon>
        <taxon>Haliea</taxon>
    </lineage>
</organism>
<keyword evidence="4" id="KW-0963">Cytoplasm</keyword>
<evidence type="ECO:0000256" key="6">
    <source>
        <dbReference type="ARBA" id="ARBA00022741"/>
    </source>
</evidence>
<feature type="domain" description="RecF/RecN/SMC N-terminal" evidence="10">
    <location>
        <begin position="89"/>
        <end position="219"/>
    </location>
</feature>
<evidence type="ECO:0000256" key="1">
    <source>
        <dbReference type="ARBA" id="ARBA00004496"/>
    </source>
</evidence>
<dbReference type="GO" id="GO:0003697">
    <property type="term" value="F:single-stranded DNA binding"/>
    <property type="evidence" value="ECO:0007669"/>
    <property type="project" value="InterPro"/>
</dbReference>
<sequence length="246" mass="27569">FDLLTGSPAARRQFLNWGVFHVEQRFFSEWQRFQRCVKQRNKLLRRGKLEQSELSVWTRELATSGEQIHAFRQAYFEALAPRFRAIMSELSPALEGLELRYRKGWDKSLAYSAALAASEVADREQGYTHVGPQRADLRVTVSGYSAAETLSRGQQKLVVCGLKLAQGQIMSEAQPRGCVYLVDDLPSELDAQHCRQVCEALTALQAQVFITCVDATDLAGMWPDGVEPLMFHVEQGTVSQQSVAAS</sequence>
<dbReference type="Pfam" id="PF02463">
    <property type="entry name" value="SMC_N"/>
    <property type="match status" value="1"/>
</dbReference>
<evidence type="ECO:0000313" key="11">
    <source>
        <dbReference type="EMBL" id="HAN29781.1"/>
    </source>
</evidence>
<comment type="similarity">
    <text evidence="2 9">Belongs to the RecF family.</text>
</comment>
<gene>
    <name evidence="11" type="ORF">DCP75_19090</name>
</gene>
<evidence type="ECO:0000256" key="9">
    <source>
        <dbReference type="RuleBase" id="RU000578"/>
    </source>
</evidence>
<protein>
    <recommendedName>
        <fullName evidence="3 9">DNA replication and repair protein RecF</fullName>
    </recommendedName>
</protein>
<evidence type="ECO:0000256" key="8">
    <source>
        <dbReference type="ARBA" id="ARBA00023125"/>
    </source>
</evidence>
<dbReference type="GO" id="GO:0009432">
    <property type="term" value="P:SOS response"/>
    <property type="evidence" value="ECO:0007669"/>
    <property type="project" value="UniProtKB-KW"/>
</dbReference>
<dbReference type="SUPFAM" id="SSF52540">
    <property type="entry name" value="P-loop containing nucleoside triphosphate hydrolases"/>
    <property type="match status" value="1"/>
</dbReference>
<evidence type="ECO:0000256" key="2">
    <source>
        <dbReference type="ARBA" id="ARBA00008016"/>
    </source>
</evidence>
<dbReference type="GO" id="GO:0006260">
    <property type="term" value="P:DNA replication"/>
    <property type="evidence" value="ECO:0007669"/>
    <property type="project" value="UniProtKB-KW"/>
</dbReference>
<dbReference type="HAMAP" id="MF_00365">
    <property type="entry name" value="RecF"/>
    <property type="match status" value="1"/>
</dbReference>
<keyword evidence="9" id="KW-0234">DNA repair</keyword>
<dbReference type="GO" id="GO:0006302">
    <property type="term" value="P:double-strand break repair"/>
    <property type="evidence" value="ECO:0007669"/>
    <property type="project" value="TreeGrafter"/>
</dbReference>
<dbReference type="PANTHER" id="PTHR32182:SF0">
    <property type="entry name" value="DNA REPLICATION AND REPAIR PROTEIN RECF"/>
    <property type="match status" value="1"/>
</dbReference>